<comment type="catalytic activity">
    <reaction evidence="1">
        <text>2 a mycocerosyl-[mycocerosic acid synthase] + a phthiocerol = a dimycocerosyl phthiocerol + 2 holo-[mycocerosic acid synthase].</text>
        <dbReference type="EC" id="2.3.1.282"/>
    </reaction>
</comment>
<dbReference type="InterPro" id="IPR031641">
    <property type="entry name" value="PapA_C"/>
</dbReference>
<sequence>MNFVVLAERSGTLAPAAIHRALDTVQQEHALLQTHISWTEANGLRFEPAPGKKIDLVCHTVTGQHWQRLIEQELSHTFPPDSAPLMRCHYIALPATKTCVLALTFHHSVADGRSGTAILRRLLSLIAQEAAPTTGTSPTHLPPMAELMPKPYRWAEQPDAAKQLRNTLVADYRRHGLLPSIPWLAADAKHREPRLMRVLLDTATTSRLIQQAHAQGCTVHGALCAAQLLAQWQLQPTAEPVASFLCCPVDLRPHLEGTPATSPTGFFTSLISGSFLTGPDTETWALAREIVAQTRKQIARGEGHLLYHLYGLDDSPLPPQALEGFRKKTMASLPNTMVSNIGGVEPVADDPAVQAISFALCPMPYQTLFTAASCYQGQLILNIGYDAARITSDTAQALATGLQNRLVLMAQNPS</sequence>
<accession>A0A1T1AUX6</accession>
<protein>
    <recommendedName>
        <fullName evidence="6">Phthiocerol/phthiodiolone dimycocerosyl transferase</fullName>
        <ecNumber evidence="5">2.3.1.282</ecNumber>
    </recommendedName>
    <alternativeName>
        <fullName evidence="11">Acyltransferase PapA5</fullName>
    </alternativeName>
    <alternativeName>
        <fullName evidence="9">Phthiocerol/phthiodiolone O-acyltransferase</fullName>
    </alternativeName>
    <alternativeName>
        <fullName evidence="10">Polyketide synthase-associated protein A5</fullName>
    </alternativeName>
</protein>
<evidence type="ECO:0000256" key="3">
    <source>
        <dbReference type="ARBA" id="ARBA00001907"/>
    </source>
</evidence>
<proteinExistence type="inferred from homology"/>
<dbReference type="InterPro" id="IPR052058">
    <property type="entry name" value="Alcohol_O-acetyltransferase"/>
</dbReference>
<feature type="domain" description="Phthiocerol/phthiodiolone dimycocerosyl transferase C-terminal" evidence="12">
    <location>
        <begin position="193"/>
        <end position="349"/>
    </location>
</feature>
<dbReference type="Pfam" id="PF16911">
    <property type="entry name" value="PapA_C"/>
    <property type="match status" value="1"/>
</dbReference>
<reference evidence="13 14" key="1">
    <citation type="submission" date="2017-01" db="EMBL/GenBank/DDBJ databases">
        <title>Genome sequencing of Rhodoferax fermentans JCM 7819.</title>
        <authorList>
            <person name="Kim Y.J."/>
            <person name="Farh M.E.-A."/>
            <person name="Yang D.-C."/>
        </authorList>
    </citation>
    <scope>NUCLEOTIDE SEQUENCE [LARGE SCALE GENOMIC DNA]</scope>
    <source>
        <strain evidence="13 14">JCM 7819</strain>
    </source>
</reference>
<comment type="caution">
    <text evidence="13">The sequence shown here is derived from an EMBL/GenBank/DDBJ whole genome shotgun (WGS) entry which is preliminary data.</text>
</comment>
<evidence type="ECO:0000256" key="1">
    <source>
        <dbReference type="ARBA" id="ARBA00000026"/>
    </source>
</evidence>
<gene>
    <name evidence="13" type="ORF">RF819_15320</name>
</gene>
<evidence type="ECO:0000256" key="8">
    <source>
        <dbReference type="ARBA" id="ARBA00023315"/>
    </source>
</evidence>
<evidence type="ECO:0000256" key="9">
    <source>
        <dbReference type="ARBA" id="ARBA00030465"/>
    </source>
</evidence>
<dbReference type="PANTHER" id="PTHR28037:SF1">
    <property type="entry name" value="ALCOHOL O-ACETYLTRANSFERASE 1-RELATED"/>
    <property type="match status" value="1"/>
</dbReference>
<keyword evidence="14" id="KW-1185">Reference proteome</keyword>
<keyword evidence="8" id="KW-0012">Acyltransferase</keyword>
<dbReference type="Proteomes" id="UP000190750">
    <property type="component" value="Unassembled WGS sequence"/>
</dbReference>
<organism evidence="13 14">
    <name type="scientific">Rhodoferax fermentans</name>
    <dbReference type="NCBI Taxonomy" id="28066"/>
    <lineage>
        <taxon>Bacteria</taxon>
        <taxon>Pseudomonadati</taxon>
        <taxon>Pseudomonadota</taxon>
        <taxon>Betaproteobacteria</taxon>
        <taxon>Burkholderiales</taxon>
        <taxon>Comamonadaceae</taxon>
        <taxon>Rhodoferax</taxon>
    </lineage>
</organism>
<comment type="catalytic activity">
    <reaction evidence="3">
        <text>2 a mycocerosyl-[mycocerosic acid synthase] + a phthiodiolone = a dimycocerosyl phthiodiolone + 2 holo-[mycocerosic acid synthase].</text>
        <dbReference type="EC" id="2.3.1.282"/>
    </reaction>
</comment>
<dbReference type="AlphaFoldDB" id="A0A1T1AUX6"/>
<dbReference type="Gene3D" id="3.30.559.30">
    <property type="entry name" value="Nonribosomal peptide synthetase, condensation domain"/>
    <property type="match status" value="1"/>
</dbReference>
<comment type="catalytic activity">
    <reaction evidence="2">
        <text>2 a mycocerosyl-[mycocerosic acid synthase] + a phenolphthiocerol = a dimycocerosyl phenolphthiocerol + 2 holo-[mycocerosic acid synthase].</text>
        <dbReference type="EC" id="2.3.1.282"/>
    </reaction>
</comment>
<dbReference type="EMBL" id="MTJN01000002">
    <property type="protein sequence ID" value="OOV07909.1"/>
    <property type="molecule type" value="Genomic_DNA"/>
</dbReference>
<evidence type="ECO:0000256" key="4">
    <source>
        <dbReference type="ARBA" id="ARBA00006558"/>
    </source>
</evidence>
<evidence type="ECO:0000259" key="12">
    <source>
        <dbReference type="Pfam" id="PF16911"/>
    </source>
</evidence>
<evidence type="ECO:0000256" key="5">
    <source>
        <dbReference type="ARBA" id="ARBA00012866"/>
    </source>
</evidence>
<evidence type="ECO:0000256" key="2">
    <source>
        <dbReference type="ARBA" id="ARBA00000625"/>
    </source>
</evidence>
<keyword evidence="7" id="KW-0808">Transferase</keyword>
<evidence type="ECO:0000256" key="10">
    <source>
        <dbReference type="ARBA" id="ARBA00032317"/>
    </source>
</evidence>
<evidence type="ECO:0000256" key="11">
    <source>
        <dbReference type="ARBA" id="ARBA00033407"/>
    </source>
</evidence>
<evidence type="ECO:0000313" key="13">
    <source>
        <dbReference type="EMBL" id="OOV07909.1"/>
    </source>
</evidence>
<evidence type="ECO:0000256" key="7">
    <source>
        <dbReference type="ARBA" id="ARBA00022679"/>
    </source>
</evidence>
<evidence type="ECO:0000256" key="6">
    <source>
        <dbReference type="ARBA" id="ARBA00013449"/>
    </source>
</evidence>
<evidence type="ECO:0000313" key="14">
    <source>
        <dbReference type="Proteomes" id="UP000190750"/>
    </source>
</evidence>
<comment type="similarity">
    <text evidence="4">Belongs to the acyltransferase PapA5 family.</text>
</comment>
<dbReference type="Gene3D" id="3.30.559.10">
    <property type="entry name" value="Chloramphenicol acetyltransferase-like domain"/>
    <property type="match status" value="1"/>
</dbReference>
<dbReference type="SUPFAM" id="SSF52777">
    <property type="entry name" value="CoA-dependent acyltransferases"/>
    <property type="match status" value="2"/>
</dbReference>
<dbReference type="EC" id="2.3.1.282" evidence="5"/>
<dbReference type="STRING" id="28066.RF819_15320"/>
<name>A0A1T1AUX6_RHOFE</name>
<dbReference type="InterPro" id="IPR023213">
    <property type="entry name" value="CAT-like_dom_sf"/>
</dbReference>
<dbReference type="GO" id="GO:0016746">
    <property type="term" value="F:acyltransferase activity"/>
    <property type="evidence" value="ECO:0007669"/>
    <property type="project" value="UniProtKB-KW"/>
</dbReference>
<dbReference type="PANTHER" id="PTHR28037">
    <property type="entry name" value="ALCOHOL O-ACETYLTRANSFERASE 1-RELATED"/>
    <property type="match status" value="1"/>
</dbReference>